<dbReference type="Pfam" id="PF00808">
    <property type="entry name" value="CBFD_NFYB_HMF"/>
    <property type="match status" value="1"/>
</dbReference>
<dbReference type="AlphaFoldDB" id="A0A6A6SY99"/>
<feature type="domain" description="Transcription factor CBF/NF-Y/archaeal histone" evidence="8">
    <location>
        <begin position="115"/>
        <end position="177"/>
    </location>
</feature>
<gene>
    <name evidence="9" type="ORF">K491DRAFT_718681</name>
</gene>
<comment type="subcellular location">
    <subcellularLocation>
        <location evidence="1">Nucleus</location>
    </subcellularLocation>
</comment>
<evidence type="ECO:0000256" key="4">
    <source>
        <dbReference type="ARBA" id="ARBA00065307"/>
    </source>
</evidence>
<accession>A0A6A6SY99</accession>
<evidence type="ECO:0000313" key="9">
    <source>
        <dbReference type="EMBL" id="KAF2652729.1"/>
    </source>
</evidence>
<sequence>MDDATWAPQSPDLSTYHSADPEPIHPQHQGYRGSISHVPPYSPPTSSPILQKQPSFMPPRVRKEVSMQDADSDYYPDVTTEKTRGKKPKDNNGTSGVEGSTVPPGTENINIKSHFPVARIKRIMQADDDVGKVAQVTPVVVSKALELFMISLVTKAASEAKARNSKRVGAVHLKQAVTKDEQFDFLSEIVSKVADAPAAAASKSDPDAMDVDGKKKKPRKGKRKDEDF</sequence>
<feature type="region of interest" description="Disordered" evidence="7">
    <location>
        <begin position="1"/>
        <end position="109"/>
    </location>
</feature>
<protein>
    <recommendedName>
        <fullName evidence="5">NCT transcriptional regulatory complex subunit A</fullName>
    </recommendedName>
    <alternativeName>
        <fullName evidence="6">Negative cofactor 2 AB</fullName>
    </alternativeName>
</protein>
<evidence type="ECO:0000256" key="5">
    <source>
        <dbReference type="ARBA" id="ARBA00072430"/>
    </source>
</evidence>
<dbReference type="SUPFAM" id="SSF47113">
    <property type="entry name" value="Histone-fold"/>
    <property type="match status" value="1"/>
</dbReference>
<dbReference type="InterPro" id="IPR009072">
    <property type="entry name" value="Histone-fold"/>
</dbReference>
<dbReference type="CDD" id="cd22906">
    <property type="entry name" value="HFD_DRAP1"/>
    <property type="match status" value="1"/>
</dbReference>
<dbReference type="InterPro" id="IPR003958">
    <property type="entry name" value="CBFA_NFYB_domain"/>
</dbReference>
<feature type="region of interest" description="Disordered" evidence="7">
    <location>
        <begin position="196"/>
        <end position="228"/>
    </location>
</feature>
<organism evidence="9 10">
    <name type="scientific">Lophiostoma macrostomum CBS 122681</name>
    <dbReference type="NCBI Taxonomy" id="1314788"/>
    <lineage>
        <taxon>Eukaryota</taxon>
        <taxon>Fungi</taxon>
        <taxon>Dikarya</taxon>
        <taxon>Ascomycota</taxon>
        <taxon>Pezizomycotina</taxon>
        <taxon>Dothideomycetes</taxon>
        <taxon>Pleosporomycetidae</taxon>
        <taxon>Pleosporales</taxon>
        <taxon>Lophiostomataceae</taxon>
        <taxon>Lophiostoma</taxon>
    </lineage>
</organism>
<evidence type="ECO:0000256" key="6">
    <source>
        <dbReference type="ARBA" id="ARBA00075891"/>
    </source>
</evidence>
<keyword evidence="10" id="KW-1185">Reference proteome</keyword>
<dbReference type="GO" id="GO:0016251">
    <property type="term" value="F:RNA polymerase II general transcription initiation factor activity"/>
    <property type="evidence" value="ECO:0007669"/>
    <property type="project" value="TreeGrafter"/>
</dbReference>
<dbReference type="Gene3D" id="1.10.20.10">
    <property type="entry name" value="Histone, subunit A"/>
    <property type="match status" value="1"/>
</dbReference>
<dbReference type="Proteomes" id="UP000799324">
    <property type="component" value="Unassembled WGS sequence"/>
</dbReference>
<evidence type="ECO:0000256" key="1">
    <source>
        <dbReference type="ARBA" id="ARBA00004123"/>
    </source>
</evidence>
<keyword evidence="2" id="KW-0539">Nucleus</keyword>
<reference evidence="9" key="1">
    <citation type="journal article" date="2020" name="Stud. Mycol.">
        <title>101 Dothideomycetes genomes: a test case for predicting lifestyles and emergence of pathogens.</title>
        <authorList>
            <person name="Haridas S."/>
            <person name="Albert R."/>
            <person name="Binder M."/>
            <person name="Bloem J."/>
            <person name="Labutti K."/>
            <person name="Salamov A."/>
            <person name="Andreopoulos B."/>
            <person name="Baker S."/>
            <person name="Barry K."/>
            <person name="Bills G."/>
            <person name="Bluhm B."/>
            <person name="Cannon C."/>
            <person name="Castanera R."/>
            <person name="Culley D."/>
            <person name="Daum C."/>
            <person name="Ezra D."/>
            <person name="Gonzalez J."/>
            <person name="Henrissat B."/>
            <person name="Kuo A."/>
            <person name="Liang C."/>
            <person name="Lipzen A."/>
            <person name="Lutzoni F."/>
            <person name="Magnuson J."/>
            <person name="Mondo S."/>
            <person name="Nolan M."/>
            <person name="Ohm R."/>
            <person name="Pangilinan J."/>
            <person name="Park H.-J."/>
            <person name="Ramirez L."/>
            <person name="Alfaro M."/>
            <person name="Sun H."/>
            <person name="Tritt A."/>
            <person name="Yoshinaga Y."/>
            <person name="Zwiers L.-H."/>
            <person name="Turgeon B."/>
            <person name="Goodwin S."/>
            <person name="Spatafora J."/>
            <person name="Crous P."/>
            <person name="Grigoriev I."/>
        </authorList>
    </citation>
    <scope>NUCLEOTIDE SEQUENCE</scope>
    <source>
        <strain evidence="9">CBS 122681</strain>
    </source>
</reference>
<dbReference type="GO" id="GO:0046982">
    <property type="term" value="F:protein heterodimerization activity"/>
    <property type="evidence" value="ECO:0007669"/>
    <property type="project" value="InterPro"/>
</dbReference>
<dbReference type="PANTHER" id="PTHR10252">
    <property type="entry name" value="HISTONE-LIKE TRANSCRIPTION FACTOR CCAAT-RELATED"/>
    <property type="match status" value="1"/>
</dbReference>
<evidence type="ECO:0000256" key="2">
    <source>
        <dbReference type="ARBA" id="ARBA00023242"/>
    </source>
</evidence>
<feature type="compositionally biased region" description="Polar residues" evidence="7">
    <location>
        <begin position="7"/>
        <end position="17"/>
    </location>
</feature>
<comment type="subunit">
    <text evidence="4">Forms the NCT transcriptional regulatory complex with nctB and mot1.</text>
</comment>
<proteinExistence type="inferred from homology"/>
<evidence type="ECO:0000256" key="3">
    <source>
        <dbReference type="ARBA" id="ARBA00061393"/>
    </source>
</evidence>
<dbReference type="GO" id="GO:0017054">
    <property type="term" value="C:negative cofactor 2 complex"/>
    <property type="evidence" value="ECO:0007669"/>
    <property type="project" value="TreeGrafter"/>
</dbReference>
<dbReference type="FunFam" id="1.10.20.10:FF:000036">
    <property type="entry name" value="CBF/NF-Y family transcription factor"/>
    <property type="match status" value="1"/>
</dbReference>
<comment type="similarity">
    <text evidence="3">Belongs to the NC2 alpha/DRAP1 family.</text>
</comment>
<evidence type="ECO:0000313" key="10">
    <source>
        <dbReference type="Proteomes" id="UP000799324"/>
    </source>
</evidence>
<dbReference type="GO" id="GO:0001046">
    <property type="term" value="F:core promoter sequence-specific DNA binding"/>
    <property type="evidence" value="ECO:0007669"/>
    <property type="project" value="TreeGrafter"/>
</dbReference>
<dbReference type="InterPro" id="IPR050568">
    <property type="entry name" value="Transcr_DNA_Rep_Reg"/>
</dbReference>
<dbReference type="PANTHER" id="PTHR10252:SF5">
    <property type="entry name" value="DR1-ASSOCIATED COREPRESSOR"/>
    <property type="match status" value="1"/>
</dbReference>
<evidence type="ECO:0000259" key="8">
    <source>
        <dbReference type="Pfam" id="PF00808"/>
    </source>
</evidence>
<dbReference type="OrthoDB" id="653904at2759"/>
<evidence type="ECO:0000256" key="7">
    <source>
        <dbReference type="SAM" id="MobiDB-lite"/>
    </source>
</evidence>
<dbReference type="EMBL" id="MU004395">
    <property type="protein sequence ID" value="KAF2652729.1"/>
    <property type="molecule type" value="Genomic_DNA"/>
</dbReference>
<name>A0A6A6SY99_9PLEO</name>